<evidence type="ECO:0000313" key="2">
    <source>
        <dbReference type="EMBL" id="KRN81788.1"/>
    </source>
</evidence>
<dbReference type="PATRIC" id="fig|319653.3.peg.746"/>
<sequence>MNRHDLKAVLADTKEKLVVWAVIAILCLVSENILNYSFIPFILIAIFVYWLYLFITFVYLTILEMKK</sequence>
<reference evidence="3 5" key="2">
    <citation type="submission" date="2016-10" db="EMBL/GenBank/DDBJ databases">
        <authorList>
            <person name="Varghese N."/>
            <person name="Submissions S."/>
        </authorList>
    </citation>
    <scope>NUCLEOTIDE SEQUENCE [LARGE SCALE GENOMIC DNA]</scope>
    <source>
        <strain evidence="3 5">CGMCC 1.3889</strain>
    </source>
</reference>
<keyword evidence="1" id="KW-0812">Transmembrane</keyword>
<dbReference type="EMBL" id="FOGK01000018">
    <property type="protein sequence ID" value="SER81366.1"/>
    <property type="molecule type" value="Genomic_DNA"/>
</dbReference>
<dbReference type="Proteomes" id="UP000182818">
    <property type="component" value="Unassembled WGS sequence"/>
</dbReference>
<gene>
    <name evidence="2" type="ORF">IV87_GL000736</name>
    <name evidence="3" type="ORF">SAMN04487973_11846</name>
</gene>
<reference evidence="2 4" key="1">
    <citation type="journal article" date="2015" name="Genome Announc.">
        <title>Expanding the biotechnology potential of lactobacilli through comparative genomics of 213 strains and associated genera.</title>
        <authorList>
            <person name="Sun Z."/>
            <person name="Harris H.M."/>
            <person name="McCann A."/>
            <person name="Guo C."/>
            <person name="Argimon S."/>
            <person name="Zhang W."/>
            <person name="Yang X."/>
            <person name="Jeffery I.B."/>
            <person name="Cooney J.C."/>
            <person name="Kagawa T.F."/>
            <person name="Liu W."/>
            <person name="Song Y."/>
            <person name="Salvetti E."/>
            <person name="Wrobel A."/>
            <person name="Rasinkangas P."/>
            <person name="Parkhill J."/>
            <person name="Rea M.C."/>
            <person name="O'Sullivan O."/>
            <person name="Ritari J."/>
            <person name="Douillard F.P."/>
            <person name="Paul Ross R."/>
            <person name="Yang R."/>
            <person name="Briner A.E."/>
            <person name="Felis G.E."/>
            <person name="de Vos W.M."/>
            <person name="Barrangou R."/>
            <person name="Klaenhammer T.R."/>
            <person name="Caufield P.W."/>
            <person name="Cui Y."/>
            <person name="Zhang H."/>
            <person name="O'Toole P.W."/>
        </authorList>
    </citation>
    <scope>NUCLEOTIDE SEQUENCE [LARGE SCALE GENOMIC DNA]</scope>
    <source>
        <strain evidence="2 4">DSM 22301</strain>
    </source>
</reference>
<evidence type="ECO:0000313" key="3">
    <source>
        <dbReference type="EMBL" id="SER81366.1"/>
    </source>
</evidence>
<proteinExistence type="predicted"/>
<accession>A0A0R2K3R9</accession>
<dbReference type="STRING" id="319653.SAMN04487973_11846"/>
<protein>
    <submittedName>
        <fullName evidence="2">Uncharacterized protein</fullName>
    </submittedName>
</protein>
<comment type="caution">
    <text evidence="2">The sequence shown here is derived from an EMBL/GenBank/DDBJ whole genome shotgun (WGS) entry which is preliminary data.</text>
</comment>
<evidence type="ECO:0000313" key="5">
    <source>
        <dbReference type="Proteomes" id="UP000182818"/>
    </source>
</evidence>
<keyword evidence="1" id="KW-1133">Transmembrane helix</keyword>
<keyword evidence="1" id="KW-0472">Membrane</keyword>
<evidence type="ECO:0000313" key="4">
    <source>
        <dbReference type="Proteomes" id="UP000051749"/>
    </source>
</evidence>
<dbReference type="GeneID" id="76044099"/>
<name>A0A0R2K3R9_9LACO</name>
<keyword evidence="5" id="KW-1185">Reference proteome</keyword>
<feature type="transmembrane region" description="Helical" evidence="1">
    <location>
        <begin position="40"/>
        <end position="62"/>
    </location>
</feature>
<dbReference type="AlphaFoldDB" id="A0A0R2K3R9"/>
<dbReference type="EMBL" id="JQBY01000019">
    <property type="protein sequence ID" value="KRN81788.1"/>
    <property type="molecule type" value="Genomic_DNA"/>
</dbReference>
<feature type="transmembrane region" description="Helical" evidence="1">
    <location>
        <begin position="17"/>
        <end position="34"/>
    </location>
</feature>
<organism evidence="2 4">
    <name type="scientific">Pediococcus ethanolidurans</name>
    <dbReference type="NCBI Taxonomy" id="319653"/>
    <lineage>
        <taxon>Bacteria</taxon>
        <taxon>Bacillati</taxon>
        <taxon>Bacillota</taxon>
        <taxon>Bacilli</taxon>
        <taxon>Lactobacillales</taxon>
        <taxon>Lactobacillaceae</taxon>
        <taxon>Pediococcus</taxon>
    </lineage>
</organism>
<evidence type="ECO:0000256" key="1">
    <source>
        <dbReference type="SAM" id="Phobius"/>
    </source>
</evidence>
<dbReference type="RefSeq" id="WP_057807230.1">
    <property type="nucleotide sequence ID" value="NZ_BJYP01000035.1"/>
</dbReference>
<dbReference type="Proteomes" id="UP000051749">
    <property type="component" value="Unassembled WGS sequence"/>
</dbReference>
<dbReference type="OrthoDB" id="2249446at2"/>